<dbReference type="Proteomes" id="UP000831692">
    <property type="component" value="Chromosome"/>
</dbReference>
<dbReference type="EMBL" id="AP025635">
    <property type="protein sequence ID" value="BDG67154.1"/>
    <property type="molecule type" value="Genomic_DNA"/>
</dbReference>
<sequence>MMPDLMKFILVILAIWLVYQVFTTILFTLSQKAVAKRIKSGKMSDQQLANLYHAVARANQGSNFQAIFSYGLFYRSHAKQSDAVYELYRAEMAKRDLL</sequence>
<organism evidence="1 2">
    <name type="scientific">Enterococcus innesii</name>
    <dbReference type="NCBI Taxonomy" id="2839759"/>
    <lineage>
        <taxon>Bacteria</taxon>
        <taxon>Bacillati</taxon>
        <taxon>Bacillota</taxon>
        <taxon>Bacilli</taxon>
        <taxon>Lactobacillales</taxon>
        <taxon>Enterococcaceae</taxon>
        <taxon>Enterococcus</taxon>
    </lineage>
</organism>
<accession>A0ABN6NQJ0</accession>
<evidence type="ECO:0000313" key="2">
    <source>
        <dbReference type="Proteomes" id="UP000831692"/>
    </source>
</evidence>
<evidence type="ECO:0008006" key="3">
    <source>
        <dbReference type="Google" id="ProtNLM"/>
    </source>
</evidence>
<protein>
    <recommendedName>
        <fullName evidence="3">Integral membrane protein</fullName>
    </recommendedName>
</protein>
<name>A0ABN6NQJ0_9ENTE</name>
<evidence type="ECO:0000313" key="1">
    <source>
        <dbReference type="EMBL" id="BDG67154.1"/>
    </source>
</evidence>
<keyword evidence="2" id="KW-1185">Reference proteome</keyword>
<gene>
    <name evidence="1" type="ORF">ENLAB_07180</name>
</gene>
<reference evidence="1 2" key="1">
    <citation type="submission" date="2022-03" db="EMBL/GenBank/DDBJ databases">
        <title>Complete genome sequence of Enterococcus innesii DB-1.</title>
        <authorList>
            <person name="Fukuda D."/>
            <person name="Nolasco-Hipolito C."/>
        </authorList>
    </citation>
    <scope>NUCLEOTIDE SEQUENCE [LARGE SCALE GENOMIC DNA]</scope>
    <source>
        <strain evidence="1 2">DB-1</strain>
    </source>
</reference>
<proteinExistence type="predicted"/>